<dbReference type="Gene3D" id="1.10.10.10">
    <property type="entry name" value="Winged helix-like DNA-binding domain superfamily/Winged helix DNA-binding domain"/>
    <property type="match status" value="1"/>
</dbReference>
<dbReference type="GO" id="GO:0003677">
    <property type="term" value="F:DNA binding"/>
    <property type="evidence" value="ECO:0007669"/>
    <property type="project" value="UniProtKB-KW"/>
</dbReference>
<feature type="region of interest" description="Disordered" evidence="4">
    <location>
        <begin position="105"/>
        <end position="125"/>
    </location>
</feature>
<organism evidence="6 7">
    <name type="scientific">Actinomadura litoris</name>
    <dbReference type="NCBI Taxonomy" id="2678616"/>
    <lineage>
        <taxon>Bacteria</taxon>
        <taxon>Bacillati</taxon>
        <taxon>Actinomycetota</taxon>
        <taxon>Actinomycetes</taxon>
        <taxon>Streptosporangiales</taxon>
        <taxon>Thermomonosporaceae</taxon>
        <taxon>Actinomadura</taxon>
    </lineage>
</organism>
<keyword evidence="7" id="KW-1185">Reference proteome</keyword>
<evidence type="ECO:0000256" key="2">
    <source>
        <dbReference type="ARBA" id="ARBA00023125"/>
    </source>
</evidence>
<dbReference type="GO" id="GO:0003700">
    <property type="term" value="F:DNA-binding transcription factor activity"/>
    <property type="evidence" value="ECO:0007669"/>
    <property type="project" value="InterPro"/>
</dbReference>
<keyword evidence="3" id="KW-0804">Transcription</keyword>
<dbReference type="Proteomes" id="UP000432015">
    <property type="component" value="Unassembled WGS sequence"/>
</dbReference>
<gene>
    <name evidence="6" type="ORF">GNZ18_39215</name>
</gene>
<dbReference type="Pfam" id="PF07702">
    <property type="entry name" value="UTRA"/>
    <property type="match status" value="1"/>
</dbReference>
<keyword evidence="2" id="KW-0238">DNA-binding</keyword>
<sequence length="281" mass="30037">MGHREPANSRTGTTPLLWSTIRDQIIRDIVEGKIPPGSWLPTNAQIQERWEVSNRTSRRVLQELEQAGWAQGQGTRGYLATAGPAPQQIGQPALPAAFADATLPDTTRRDTAPGAPRPAHTIPINGQIPAEFARLRIISVGYEPAPAPVAYALNLTGPGAAVCVRRRLVVTPTTDATPLEVRISYTPGVHPDSPLAKPQLLPDTWPDNLATHTGHRPTTATSYISTRPAEDWEAVALHLPPATPALVRLTTLAASGTPIDQTVSIWPAATTTIQAEGHPIA</sequence>
<dbReference type="InterPro" id="IPR036390">
    <property type="entry name" value="WH_DNA-bd_sf"/>
</dbReference>
<dbReference type="PANTHER" id="PTHR44846">
    <property type="entry name" value="MANNOSYL-D-GLYCERATE TRANSPORT/METABOLISM SYSTEM REPRESSOR MNGR-RELATED"/>
    <property type="match status" value="1"/>
</dbReference>
<protein>
    <submittedName>
        <fullName evidence="6">GntR family transcriptional regulator</fullName>
    </submittedName>
</protein>
<dbReference type="InterPro" id="IPR011663">
    <property type="entry name" value="UTRA"/>
</dbReference>
<accession>A0A7K1LDS1</accession>
<comment type="caution">
    <text evidence="6">The sequence shown here is derived from an EMBL/GenBank/DDBJ whole genome shotgun (WGS) entry which is preliminary data.</text>
</comment>
<dbReference type="AlphaFoldDB" id="A0A7K1LDS1"/>
<evidence type="ECO:0000313" key="6">
    <source>
        <dbReference type="EMBL" id="MUN42580.1"/>
    </source>
</evidence>
<evidence type="ECO:0000259" key="5">
    <source>
        <dbReference type="PROSITE" id="PS50949"/>
    </source>
</evidence>
<dbReference type="SMART" id="SM00866">
    <property type="entry name" value="UTRA"/>
    <property type="match status" value="1"/>
</dbReference>
<dbReference type="InterPro" id="IPR050679">
    <property type="entry name" value="Bact_HTH_transcr_reg"/>
</dbReference>
<dbReference type="InterPro" id="IPR036388">
    <property type="entry name" value="WH-like_DNA-bd_sf"/>
</dbReference>
<dbReference type="InterPro" id="IPR028978">
    <property type="entry name" value="Chorismate_lyase_/UTRA_dom_sf"/>
</dbReference>
<dbReference type="SUPFAM" id="SSF64288">
    <property type="entry name" value="Chorismate lyase-like"/>
    <property type="match status" value="1"/>
</dbReference>
<dbReference type="InterPro" id="IPR000524">
    <property type="entry name" value="Tscrpt_reg_HTH_GntR"/>
</dbReference>
<dbReference type="PANTHER" id="PTHR44846:SF17">
    <property type="entry name" value="GNTR-FAMILY TRANSCRIPTIONAL REGULATOR"/>
    <property type="match status" value="1"/>
</dbReference>
<evidence type="ECO:0000256" key="1">
    <source>
        <dbReference type="ARBA" id="ARBA00023015"/>
    </source>
</evidence>
<feature type="domain" description="HTH gntR-type" evidence="5">
    <location>
        <begin position="15"/>
        <end position="83"/>
    </location>
</feature>
<dbReference type="GO" id="GO:0045892">
    <property type="term" value="P:negative regulation of DNA-templated transcription"/>
    <property type="evidence" value="ECO:0007669"/>
    <property type="project" value="TreeGrafter"/>
</dbReference>
<dbReference type="SMART" id="SM00345">
    <property type="entry name" value="HTH_GNTR"/>
    <property type="match status" value="1"/>
</dbReference>
<proteinExistence type="predicted"/>
<evidence type="ECO:0000256" key="3">
    <source>
        <dbReference type="ARBA" id="ARBA00023163"/>
    </source>
</evidence>
<dbReference type="Gene3D" id="3.40.1410.10">
    <property type="entry name" value="Chorismate lyase-like"/>
    <property type="match status" value="1"/>
</dbReference>
<dbReference type="PROSITE" id="PS50949">
    <property type="entry name" value="HTH_GNTR"/>
    <property type="match status" value="1"/>
</dbReference>
<evidence type="ECO:0000256" key="4">
    <source>
        <dbReference type="SAM" id="MobiDB-lite"/>
    </source>
</evidence>
<keyword evidence="1" id="KW-0805">Transcription regulation</keyword>
<reference evidence="6 7" key="1">
    <citation type="submission" date="2019-11" db="EMBL/GenBank/DDBJ databases">
        <authorList>
            <person name="Cao P."/>
        </authorList>
    </citation>
    <scope>NUCLEOTIDE SEQUENCE [LARGE SCALE GENOMIC DNA]</scope>
    <source>
        <strain evidence="6 7">NEAU-AAG5</strain>
    </source>
</reference>
<dbReference type="SUPFAM" id="SSF46785">
    <property type="entry name" value="Winged helix' DNA-binding domain"/>
    <property type="match status" value="1"/>
</dbReference>
<name>A0A7K1LDS1_9ACTN</name>
<dbReference type="RefSeq" id="WP_156222400.1">
    <property type="nucleotide sequence ID" value="NZ_WOFH01000022.1"/>
</dbReference>
<dbReference type="EMBL" id="WOFH01000022">
    <property type="protein sequence ID" value="MUN42580.1"/>
    <property type="molecule type" value="Genomic_DNA"/>
</dbReference>
<dbReference type="Pfam" id="PF00392">
    <property type="entry name" value="GntR"/>
    <property type="match status" value="1"/>
</dbReference>
<evidence type="ECO:0000313" key="7">
    <source>
        <dbReference type="Proteomes" id="UP000432015"/>
    </source>
</evidence>